<dbReference type="AlphaFoldDB" id="A0A7T9DK16"/>
<name>A0A7T9DK16_9ARCH</name>
<dbReference type="EMBL" id="CP064981">
    <property type="protein sequence ID" value="QQR92727.1"/>
    <property type="molecule type" value="Genomic_DNA"/>
</dbReference>
<accession>A0A7T9DK16</accession>
<feature type="compositionally biased region" description="Basic residues" evidence="1">
    <location>
        <begin position="85"/>
        <end position="105"/>
    </location>
</feature>
<feature type="region of interest" description="Disordered" evidence="1">
    <location>
        <begin position="74"/>
        <end position="105"/>
    </location>
</feature>
<organism evidence="2">
    <name type="scientific">Candidatus Iainarchaeum sp</name>
    <dbReference type="NCBI Taxonomy" id="3101447"/>
    <lineage>
        <taxon>Archaea</taxon>
        <taxon>Candidatus Iainarchaeota</taxon>
        <taxon>Candidatus Iainarchaeia</taxon>
        <taxon>Candidatus Iainarchaeales</taxon>
        <taxon>Candidatus Iainarchaeaceae</taxon>
        <taxon>Candidatus Iainarchaeum</taxon>
    </lineage>
</organism>
<evidence type="ECO:0000313" key="2">
    <source>
        <dbReference type="EMBL" id="QQR92727.1"/>
    </source>
</evidence>
<dbReference type="Proteomes" id="UP000596004">
    <property type="component" value="Chromosome"/>
</dbReference>
<evidence type="ECO:0000256" key="1">
    <source>
        <dbReference type="SAM" id="MobiDB-lite"/>
    </source>
</evidence>
<proteinExistence type="predicted"/>
<gene>
    <name evidence="2" type="ORF">IPJ89_00595</name>
</gene>
<protein>
    <submittedName>
        <fullName evidence="2">Uncharacterized protein</fullName>
    </submittedName>
</protein>
<sequence>MSTHKDPEFKKFIISTRKSITSGLTNAPTFAMQRKRKRIYNTKGKRHWRSISLSSMFKTKNLEFNRKKGFMKVKRKAGKGNPSQHRMHKKKNKYTGKRSRKGIIQ</sequence>
<reference evidence="2" key="1">
    <citation type="submission" date="2020-11" db="EMBL/GenBank/DDBJ databases">
        <title>Connecting structure to function with the recovery of over 1000 high-quality activated sludge metagenome-assembled genomes encoding full-length rRNA genes using long-read sequencing.</title>
        <authorList>
            <person name="Singleton C.M."/>
            <person name="Petriglieri F."/>
            <person name="Kristensen J.M."/>
            <person name="Kirkegaard R.H."/>
            <person name="Michaelsen T.Y."/>
            <person name="Andersen M.H."/>
            <person name="Karst S.M."/>
            <person name="Dueholm M.S."/>
            <person name="Nielsen P.H."/>
            <person name="Albertsen M."/>
        </authorList>
    </citation>
    <scope>NUCLEOTIDE SEQUENCE</scope>
    <source>
        <strain evidence="2">Fred_18-Q3-R57-64_BAT3C.431</strain>
    </source>
</reference>